<reference evidence="7 8" key="2">
    <citation type="journal article" date="2007" name="BMC Biol.">
        <title>A 100%-complete sequence reveals unusually simple genomic features in the hot-spring red alga Cyanidioschyzon merolae.</title>
        <authorList>
            <person name="Nozaki H."/>
            <person name="Takano H."/>
            <person name="Misumi O."/>
            <person name="Terasawa K."/>
            <person name="Matsuzaki M."/>
            <person name="Maruyama S."/>
            <person name="Nishida K."/>
            <person name="Yagisawa F."/>
            <person name="Yoshida Y."/>
            <person name="Fujiwara T."/>
            <person name="Takio S."/>
            <person name="Tamura K."/>
            <person name="Chung S.J."/>
            <person name="Nakamura S."/>
            <person name="Kuroiwa H."/>
            <person name="Tanaka K."/>
            <person name="Sato N."/>
            <person name="Kuroiwa T."/>
        </authorList>
    </citation>
    <scope>NUCLEOTIDE SEQUENCE [LARGE SCALE GENOMIC DNA]</scope>
    <source>
        <strain evidence="7 8">10D</strain>
    </source>
</reference>
<dbReference type="InterPro" id="IPR036396">
    <property type="entry name" value="Cyt_P450_sf"/>
</dbReference>
<sequence>MGTILAALANQFQALLARARDGDTDAIGWLALGVAALVWLMTRAAQALATLLSPAKPAEGLELAYPPLYTEGFPVVGNVAAFARNPLQLAKRAYAQLGDVFTLRVGPKRFTFLVGPRAHEVFFRANDDELDQGPVYGFSVPVFGRGVVYDAPLAIRLEQFRFVSTALRAARLREYVPLMVAEAETYFKRHWHGTDGTADLLKSLSELIILTASRCLMGREVREQLFEEVSTLYHQLDQGMQPLSVFAPHFPCKAHWQRDRARREMRRLFASIIANRRKRYQEIAAQAESVGQDPQQALEAAKEVDVLQVFMDSQYRDGSRLTDDQITGLLIAVLFAGQHTSTITGTWTGLLMLRKPELVTRVRAEQEQVLYDDDGCFKIDYDALLRLDVMHRCIKEALRMYPPLIFLMREVVIPRTYRDYVIPKGDIVVVSPPLAMSLPEVFADPDRYDPDRYAPPREEDKRVPFSHIGFGGGRHACMGEQFAYLQIKTIWSVILRDYDLEPVGPLPLPDYSAMVVGPKPPCLVRWRRRTP</sequence>
<evidence type="ECO:0000256" key="5">
    <source>
        <dbReference type="PIRSR" id="PIRSR602403-1"/>
    </source>
</evidence>
<dbReference type="InterPro" id="IPR001128">
    <property type="entry name" value="Cyt_P450"/>
</dbReference>
<dbReference type="eggNOG" id="KOG0684">
    <property type="taxonomic scope" value="Eukaryota"/>
</dbReference>
<dbReference type="GO" id="GO:0020037">
    <property type="term" value="F:heme binding"/>
    <property type="evidence" value="ECO:0007669"/>
    <property type="project" value="InterPro"/>
</dbReference>
<dbReference type="Gramene" id="CMS319CT">
    <property type="protein sequence ID" value="CMS319CT"/>
    <property type="gene ID" value="CMS319C"/>
</dbReference>
<organism evidence="7 8">
    <name type="scientific">Cyanidioschyzon merolae (strain NIES-3377 / 10D)</name>
    <name type="common">Unicellular red alga</name>
    <dbReference type="NCBI Taxonomy" id="280699"/>
    <lineage>
        <taxon>Eukaryota</taxon>
        <taxon>Rhodophyta</taxon>
        <taxon>Bangiophyceae</taxon>
        <taxon>Cyanidiales</taxon>
        <taxon>Cyanidiaceae</taxon>
        <taxon>Cyanidioschyzon</taxon>
    </lineage>
</organism>
<dbReference type="InterPro" id="IPR002403">
    <property type="entry name" value="Cyt_P450_E_grp-IV"/>
</dbReference>
<keyword evidence="8" id="KW-1185">Reference proteome</keyword>
<protein>
    <submittedName>
        <fullName evidence="7">Cytochrome P450, family 51</fullName>
    </submittedName>
</protein>
<keyword evidence="6" id="KW-0503">Monooxygenase</keyword>
<name>M1VBY2_CYAM1</name>
<dbReference type="SUPFAM" id="SSF48264">
    <property type="entry name" value="Cytochrome P450"/>
    <property type="match status" value="1"/>
</dbReference>
<reference evidence="7 8" key="1">
    <citation type="journal article" date="2004" name="Nature">
        <title>Genome sequence of the ultrasmall unicellular red alga Cyanidioschyzon merolae 10D.</title>
        <authorList>
            <person name="Matsuzaki M."/>
            <person name="Misumi O."/>
            <person name="Shin-i T."/>
            <person name="Maruyama S."/>
            <person name="Takahara M."/>
            <person name="Miyagishima S."/>
            <person name="Mori T."/>
            <person name="Nishida K."/>
            <person name="Yagisawa F."/>
            <person name="Nishida K."/>
            <person name="Yoshida Y."/>
            <person name="Nishimura Y."/>
            <person name="Nakao S."/>
            <person name="Kobayashi T."/>
            <person name="Momoyama Y."/>
            <person name="Higashiyama T."/>
            <person name="Minoda A."/>
            <person name="Sano M."/>
            <person name="Nomoto H."/>
            <person name="Oishi K."/>
            <person name="Hayashi H."/>
            <person name="Ohta F."/>
            <person name="Nishizaka S."/>
            <person name="Haga S."/>
            <person name="Miura S."/>
            <person name="Morishita T."/>
            <person name="Kabeya Y."/>
            <person name="Terasawa K."/>
            <person name="Suzuki Y."/>
            <person name="Ishii Y."/>
            <person name="Asakawa S."/>
            <person name="Takano H."/>
            <person name="Ohta N."/>
            <person name="Kuroiwa H."/>
            <person name="Tanaka K."/>
            <person name="Shimizu N."/>
            <person name="Sugano S."/>
            <person name="Sato N."/>
            <person name="Nozaki H."/>
            <person name="Ogasawara N."/>
            <person name="Kohara Y."/>
            <person name="Kuroiwa T."/>
        </authorList>
    </citation>
    <scope>NUCLEOTIDE SEQUENCE [LARGE SCALE GENOMIC DNA]</scope>
    <source>
        <strain evidence="7 8">10D</strain>
    </source>
</reference>
<evidence type="ECO:0000256" key="4">
    <source>
        <dbReference type="ARBA" id="ARBA00023004"/>
    </source>
</evidence>
<dbReference type="PROSITE" id="PS00086">
    <property type="entry name" value="CYTOCHROME_P450"/>
    <property type="match status" value="1"/>
</dbReference>
<keyword evidence="3 5" id="KW-0479">Metal-binding</keyword>
<dbReference type="PANTHER" id="PTHR24304">
    <property type="entry name" value="CYTOCHROME P450 FAMILY 7"/>
    <property type="match status" value="1"/>
</dbReference>
<comment type="similarity">
    <text evidence="1 6">Belongs to the cytochrome P450 family.</text>
</comment>
<keyword evidence="2 5" id="KW-0349">Heme</keyword>
<dbReference type="InterPro" id="IPR017972">
    <property type="entry name" value="Cyt_P450_CS"/>
</dbReference>
<dbReference type="GeneID" id="16997235"/>
<accession>M1VBY2</accession>
<dbReference type="PRINTS" id="PR00465">
    <property type="entry name" value="EP450IV"/>
</dbReference>
<dbReference type="Gene3D" id="1.10.630.10">
    <property type="entry name" value="Cytochrome P450"/>
    <property type="match status" value="1"/>
</dbReference>
<dbReference type="STRING" id="280699.M1VBY2"/>
<evidence type="ECO:0000256" key="1">
    <source>
        <dbReference type="ARBA" id="ARBA00010617"/>
    </source>
</evidence>
<keyword evidence="6" id="KW-0560">Oxidoreductase</keyword>
<dbReference type="RefSeq" id="XP_005538940.1">
    <property type="nucleotide sequence ID" value="XM_005538883.1"/>
</dbReference>
<dbReference type="HOGENOM" id="CLU_001570_15_0_1"/>
<evidence type="ECO:0000256" key="2">
    <source>
        <dbReference type="ARBA" id="ARBA00022617"/>
    </source>
</evidence>
<dbReference type="Pfam" id="PF00067">
    <property type="entry name" value="p450"/>
    <property type="match status" value="1"/>
</dbReference>
<gene>
    <name evidence="7" type="ORF">CYME_CMS319C</name>
</gene>
<dbReference type="GO" id="GO:0016126">
    <property type="term" value="P:sterol biosynthetic process"/>
    <property type="evidence" value="ECO:0007669"/>
    <property type="project" value="EnsemblPlants"/>
</dbReference>
<evidence type="ECO:0000313" key="7">
    <source>
        <dbReference type="EMBL" id="BAM82904.1"/>
    </source>
</evidence>
<comment type="cofactor">
    <cofactor evidence="5">
        <name>heme</name>
        <dbReference type="ChEBI" id="CHEBI:30413"/>
    </cofactor>
</comment>
<keyword evidence="4 5" id="KW-0408">Iron</keyword>
<evidence type="ECO:0000256" key="3">
    <source>
        <dbReference type="ARBA" id="ARBA00022723"/>
    </source>
</evidence>
<dbReference type="GO" id="GO:0005506">
    <property type="term" value="F:iron ion binding"/>
    <property type="evidence" value="ECO:0007669"/>
    <property type="project" value="InterPro"/>
</dbReference>
<dbReference type="AlphaFoldDB" id="M1VBY2"/>
<dbReference type="GO" id="GO:0004497">
    <property type="term" value="F:monooxygenase activity"/>
    <property type="evidence" value="ECO:0007669"/>
    <property type="project" value="UniProtKB-KW"/>
</dbReference>
<proteinExistence type="inferred from homology"/>
<dbReference type="KEGG" id="cme:CYME_CMS319C"/>
<dbReference type="CDD" id="cd11042">
    <property type="entry name" value="CYP51-like"/>
    <property type="match status" value="1"/>
</dbReference>
<dbReference type="Proteomes" id="UP000007014">
    <property type="component" value="Chromosome 19"/>
</dbReference>
<dbReference type="GO" id="GO:0016705">
    <property type="term" value="F:oxidoreductase activity, acting on paired donors, with incorporation or reduction of molecular oxygen"/>
    <property type="evidence" value="ECO:0007669"/>
    <property type="project" value="InterPro"/>
</dbReference>
<evidence type="ECO:0000313" key="8">
    <source>
        <dbReference type="Proteomes" id="UP000007014"/>
    </source>
</evidence>
<dbReference type="EMBL" id="AP006501">
    <property type="protein sequence ID" value="BAM82904.1"/>
    <property type="molecule type" value="Genomic_DNA"/>
</dbReference>
<evidence type="ECO:0000256" key="6">
    <source>
        <dbReference type="RuleBase" id="RU000461"/>
    </source>
</evidence>
<dbReference type="PRINTS" id="PR00385">
    <property type="entry name" value="P450"/>
</dbReference>
<dbReference type="OrthoDB" id="1055148at2759"/>
<feature type="binding site" description="axial binding residue" evidence="5">
    <location>
        <position position="477"/>
    </location>
    <ligand>
        <name>heme</name>
        <dbReference type="ChEBI" id="CHEBI:30413"/>
    </ligand>
    <ligandPart>
        <name>Fe</name>
        <dbReference type="ChEBI" id="CHEBI:18248"/>
    </ligandPart>
</feature>
<dbReference type="OMA" id="HWFPFVG"/>
<dbReference type="PANTHER" id="PTHR24304:SF2">
    <property type="entry name" value="24-HYDROXYCHOLESTEROL 7-ALPHA-HYDROXYLASE"/>
    <property type="match status" value="1"/>
</dbReference>
<dbReference type="InterPro" id="IPR050529">
    <property type="entry name" value="CYP450_sterol_14alpha_dmase"/>
</dbReference>